<dbReference type="PANTHER" id="PTHR48057:SF7">
    <property type="entry name" value="LEUCINE-RICH REPEAT SERINE_THREONINE-PROTEIN KINASE 1"/>
    <property type="match status" value="1"/>
</dbReference>
<dbReference type="InterPro" id="IPR032675">
    <property type="entry name" value="LRR_dom_sf"/>
</dbReference>
<name>A0A7X9RZD3_9BACT</name>
<dbReference type="Proteomes" id="UP000576082">
    <property type="component" value="Unassembled WGS sequence"/>
</dbReference>
<dbReference type="EMBL" id="JABANE010000101">
    <property type="protein sequence ID" value="NME71494.1"/>
    <property type="molecule type" value="Genomic_DNA"/>
</dbReference>
<evidence type="ECO:0000313" key="2">
    <source>
        <dbReference type="Proteomes" id="UP000576082"/>
    </source>
</evidence>
<comment type="caution">
    <text evidence="1">The sequence shown here is derived from an EMBL/GenBank/DDBJ whole genome shotgun (WGS) entry which is preliminary data.</text>
</comment>
<dbReference type="Pfam" id="PF13855">
    <property type="entry name" value="LRR_8"/>
    <property type="match status" value="1"/>
</dbReference>
<keyword evidence="2" id="KW-1185">Reference proteome</keyword>
<dbReference type="AlphaFoldDB" id="A0A7X9RZD3"/>
<organism evidence="1 2">
    <name type="scientific">Flammeovirga aprica JL-4</name>
    <dbReference type="NCBI Taxonomy" id="694437"/>
    <lineage>
        <taxon>Bacteria</taxon>
        <taxon>Pseudomonadati</taxon>
        <taxon>Bacteroidota</taxon>
        <taxon>Cytophagia</taxon>
        <taxon>Cytophagales</taxon>
        <taxon>Flammeovirgaceae</taxon>
        <taxon>Flammeovirga</taxon>
    </lineage>
</organism>
<dbReference type="Gene3D" id="3.80.10.10">
    <property type="entry name" value="Ribonuclease Inhibitor"/>
    <property type="match status" value="3"/>
</dbReference>
<evidence type="ECO:0000313" key="1">
    <source>
        <dbReference type="EMBL" id="NME71494.1"/>
    </source>
</evidence>
<protein>
    <submittedName>
        <fullName evidence="1">Uncharacterized protein</fullName>
    </submittedName>
</protein>
<dbReference type="SUPFAM" id="SSF52047">
    <property type="entry name" value="RNI-like"/>
    <property type="match status" value="1"/>
</dbReference>
<dbReference type="RefSeq" id="WP_169659710.1">
    <property type="nucleotide sequence ID" value="NZ_JABANE010000101.1"/>
</dbReference>
<dbReference type="PANTHER" id="PTHR48057">
    <property type="entry name" value="LEUCINE-RICH REPEAT SERINE/THREONINE-PROTEIN KINASE 1"/>
    <property type="match status" value="1"/>
</dbReference>
<dbReference type="PROSITE" id="PS51450">
    <property type="entry name" value="LRR"/>
    <property type="match status" value="1"/>
</dbReference>
<reference evidence="1 2" key="1">
    <citation type="submission" date="2020-04" db="EMBL/GenBank/DDBJ databases">
        <title>Flammeovirga sp. SR4, a novel species isolated from seawater.</title>
        <authorList>
            <person name="Wang X."/>
        </authorList>
    </citation>
    <scope>NUCLEOTIDE SEQUENCE [LARGE SCALE GENOMIC DNA]</scope>
    <source>
        <strain evidence="1 2">ATCC 23126</strain>
    </source>
</reference>
<accession>A0A7X9RZD3</accession>
<proteinExistence type="predicted"/>
<dbReference type="InterPro" id="IPR001611">
    <property type="entry name" value="Leu-rich_rpt"/>
</dbReference>
<dbReference type="PROSITE" id="PS51257">
    <property type="entry name" value="PROKAR_LIPOPROTEIN"/>
    <property type="match status" value="1"/>
</dbReference>
<dbReference type="InterPro" id="IPR052595">
    <property type="entry name" value="LRRC69/RLP"/>
</dbReference>
<gene>
    <name evidence="1" type="ORF">HHU12_26240</name>
</gene>
<sequence>MDKNLINLFSVVMLFSIFSSCTEEEKKPNSIFDISGQLKIENISVSYKNEGAGIDAVFTQEDIIPSDIFIDFRQVEGGYYKNKIPASELETFQFPVGKYNATFGRLNTSELENSDLSLQLIPMFSGTFDFEIKEDETTTVNIETSNSEGYAITYDVTEELINAFGPLKLHVIQDQSEIIFDVDKEKKIFFASSYELGQTAYNGYVHFGIHLEAEIDDRPYYLSKIYRIAGGRNYLHFSLSDFTNPTDGFSQKHSLLNFKEYALESANNHTFLYETLTSWTINNDLSEFENIELNENGHVISFGVSHLMIKTGVVQSLPKSFLNFPELEALTISQGDGVKLWDNIGDLLPNLSKLSLEGTTVTLPESIYKLDLTHLNMYSNHLNDEMVSKILGFSNIEYLRFHYTESFPDVRHLKNLKNLRLNSSFITEEDAPQTALPSWIGDLQQLEEFGIEGTRILEFPASMKELKNLKILYLRRNDLKEFPDFIKYLPQLEEITLAENKLEGEFPMYLTNFQHLKYLSLSDNKLSGPLPVEIANMPALKRLVIVYNYFTEADIPEELKNADFEFLYFGQQEKE</sequence>